<evidence type="ECO:0000256" key="2">
    <source>
        <dbReference type="ARBA" id="ARBA00023163"/>
    </source>
</evidence>
<reference evidence="5" key="1">
    <citation type="submission" date="2022-12" db="EMBL/GenBank/DDBJ databases">
        <title>Draft genome assemblies for two species of Escallonia (Escalloniales).</title>
        <authorList>
            <person name="Chanderbali A."/>
            <person name="Dervinis C."/>
            <person name="Anghel I."/>
            <person name="Soltis D."/>
            <person name="Soltis P."/>
            <person name="Zapata F."/>
        </authorList>
    </citation>
    <scope>NUCLEOTIDE SEQUENCE</scope>
    <source>
        <strain evidence="5">UCBG92.1500</strain>
        <tissue evidence="5">Leaf</tissue>
    </source>
</reference>
<dbReference type="InterPro" id="IPR005202">
    <property type="entry name" value="TF_GRAS"/>
</dbReference>
<keyword evidence="1" id="KW-0805">Transcription regulation</keyword>
<evidence type="ECO:0000256" key="1">
    <source>
        <dbReference type="ARBA" id="ARBA00023015"/>
    </source>
</evidence>
<proteinExistence type="inferred from homology"/>
<sequence length="1094" mass="123370">MENTLLLKMADHFSPSFSFNNLQTSYSPLEGYEREDAVTKTEQVREDHGGIASFCSGYGISMFHNQQQTISDGGTQIDQQKGMPLSVQSVYGALRLLKNPNLKLGEPAKENPYPSSIASQELLHNQGSMSNESKANARTLSTEQILRVAGERYIQFSTRKANGFASSIHPYGALVSLSVEETRDVELARHLLAAAEKVESKQFDYASSWLTYCEMMASNSGNPVERMVFYFAQALRKRIDKETGRDTTTDYKEEYTNGLSPGANLAYLACHKELPFTQVMQFAGMQAIIDNVLRATKVHLIDLQIRSGILWTPLLQALADRKDDYPIELLKITAIGTKDKEKIEETGKRLRGFAESLKLPFSFNIVFVPDIKDLKEELFNIEANEAVVVYSPIVLRTMISRPDCLESLMTVIRGLKPSVMVVMEVEANHNSPSFVNRFIEALFFYSAFFDSLEDCMDRGNRYRMEFEGGHIRNGIQNMVATEGEERISRSVKLNKWRAFFARFGMVEFELSKSSLFQADLILKQFSRGSSCTLEDNGKCLIVGWKGTPVHSLSVWKFMIEMFDPFSPSLDFDEIQTSYTSFEGHEQENEGIASYSGGIIRFQDQQTILDTWMQNNMQKGMALQSADEATSFRQLQNPNSDTGACTEENPYPSSVASSELLSNQEKASNDTNVSGQSLSTEQILRVAAERYIQFSTQQTDGFSSFTHPYGSALASLSLEELKDVELARHLLAAAEKVERKQFDLASRLLCHCELMSSHSGNPLERIVYYFAQALKKRIDRERGHNITTDYKKEYNNGLSSGADLTYLASHKKLPFTQVMQFAGMQAIIDNVVIATKVHLIDLHIRSGILWTPLLQALAKRKNYPIELLKMTAIGTMDKEKIEETGKRLQIFAESLKLPFSFKVVFVSDMKDLKQELFDIGADEAVVVYSPILLRTMICRPDCLESLMRVIRGLKPSLMVVTEVEANHNSPSFVNRFIEALFYISAFFDSLEDCMDRDDQYRTRLEGGIRTGILNMIATEGAERIARSVKLNVWRAFFARFGMVEFGLSKSALYQANLVLKQFSHGSSCTIENNGKCLIVGWKGTPVFSLAVWKFM</sequence>
<gene>
    <name evidence="5" type="ORF">RJ640_021732</name>
</gene>
<dbReference type="Pfam" id="PF03514">
    <property type="entry name" value="GRAS"/>
    <property type="match status" value="2"/>
</dbReference>
<feature type="region of interest" description="Disordered" evidence="4">
    <location>
        <begin position="633"/>
        <end position="674"/>
    </location>
</feature>
<name>A0AA88QEV9_9ASTE</name>
<dbReference type="Proteomes" id="UP001187471">
    <property type="component" value="Unassembled WGS sequence"/>
</dbReference>
<dbReference type="EMBL" id="JAVXUO010002922">
    <property type="protein sequence ID" value="KAK2968343.1"/>
    <property type="molecule type" value="Genomic_DNA"/>
</dbReference>
<feature type="region of interest" description="Leucine repeat II (LRII)" evidence="3">
    <location>
        <begin position="345"/>
        <end position="377"/>
    </location>
</feature>
<evidence type="ECO:0000313" key="5">
    <source>
        <dbReference type="EMBL" id="KAK2968343.1"/>
    </source>
</evidence>
<comment type="similarity">
    <text evidence="3">Belongs to the GRAS family.</text>
</comment>
<dbReference type="AlphaFoldDB" id="A0AA88QEV9"/>
<feature type="region of interest" description="SAW" evidence="3">
    <location>
        <begin position="1016"/>
        <end position="1092"/>
    </location>
</feature>
<evidence type="ECO:0000256" key="4">
    <source>
        <dbReference type="SAM" id="MobiDB-lite"/>
    </source>
</evidence>
<protein>
    <recommendedName>
        <fullName evidence="7">DELLA protein RGL1-like</fullName>
    </recommendedName>
</protein>
<feature type="region of interest" description="SAW" evidence="3">
    <location>
        <begin position="480"/>
        <end position="556"/>
    </location>
</feature>
<comment type="caution">
    <text evidence="5">The sequence shown here is derived from an EMBL/GenBank/DDBJ whole genome shotgun (WGS) entry which is preliminary data.</text>
</comment>
<dbReference type="PANTHER" id="PTHR31636">
    <property type="entry name" value="OSJNBA0084A10.13 PROTEIN-RELATED"/>
    <property type="match status" value="1"/>
</dbReference>
<evidence type="ECO:0000256" key="3">
    <source>
        <dbReference type="PROSITE-ProRule" id="PRU01191"/>
    </source>
</evidence>
<accession>A0AA88QEV9</accession>
<feature type="compositionally biased region" description="Polar residues" evidence="4">
    <location>
        <begin position="633"/>
        <end position="642"/>
    </location>
</feature>
<feature type="compositionally biased region" description="Polar residues" evidence="4">
    <location>
        <begin position="650"/>
        <end position="674"/>
    </location>
</feature>
<evidence type="ECO:0000313" key="6">
    <source>
        <dbReference type="Proteomes" id="UP001187471"/>
    </source>
</evidence>
<organism evidence="5 6">
    <name type="scientific">Escallonia rubra</name>
    <dbReference type="NCBI Taxonomy" id="112253"/>
    <lineage>
        <taxon>Eukaryota</taxon>
        <taxon>Viridiplantae</taxon>
        <taxon>Streptophyta</taxon>
        <taxon>Embryophyta</taxon>
        <taxon>Tracheophyta</taxon>
        <taxon>Spermatophyta</taxon>
        <taxon>Magnoliopsida</taxon>
        <taxon>eudicotyledons</taxon>
        <taxon>Gunneridae</taxon>
        <taxon>Pentapetalae</taxon>
        <taxon>asterids</taxon>
        <taxon>campanulids</taxon>
        <taxon>Escalloniales</taxon>
        <taxon>Escalloniaceae</taxon>
        <taxon>Escallonia</taxon>
    </lineage>
</organism>
<dbReference type="PROSITE" id="PS50985">
    <property type="entry name" value="GRAS"/>
    <property type="match status" value="2"/>
</dbReference>
<comment type="caution">
    <text evidence="3">Lacks conserved residue(s) required for the propagation of feature annotation.</text>
</comment>
<feature type="region of interest" description="Leucine repeat II (LRII)" evidence="3">
    <location>
        <begin position="882"/>
        <end position="914"/>
    </location>
</feature>
<keyword evidence="6" id="KW-1185">Reference proteome</keyword>
<keyword evidence="2" id="KW-0804">Transcription</keyword>
<evidence type="ECO:0008006" key="7">
    <source>
        <dbReference type="Google" id="ProtNLM"/>
    </source>
</evidence>